<dbReference type="EMBL" id="NRSD01000002">
    <property type="protein sequence ID" value="MBK1643669.1"/>
    <property type="molecule type" value="Genomic_DNA"/>
</dbReference>
<feature type="domain" description="SLBB" evidence="17">
    <location>
        <begin position="137"/>
        <end position="215"/>
    </location>
</feature>
<dbReference type="GO" id="GO:0015288">
    <property type="term" value="F:porin activity"/>
    <property type="evidence" value="ECO:0007669"/>
    <property type="project" value="UniProtKB-KW"/>
</dbReference>
<keyword evidence="19" id="KW-1185">Reference proteome</keyword>
<evidence type="ECO:0000256" key="5">
    <source>
        <dbReference type="ARBA" id="ARBA00022597"/>
    </source>
</evidence>
<evidence type="ECO:0000259" key="16">
    <source>
        <dbReference type="Pfam" id="PF10531"/>
    </source>
</evidence>
<keyword evidence="3" id="KW-0813">Transport</keyword>
<comment type="similarity">
    <text evidence="2">Belongs to the BexD/CtrA/VexA family.</text>
</comment>
<dbReference type="Pfam" id="PF02563">
    <property type="entry name" value="Poly_export"/>
    <property type="match status" value="1"/>
</dbReference>
<dbReference type="PROSITE" id="PS51257">
    <property type="entry name" value="PROKAR_LIPOPROTEIN"/>
    <property type="match status" value="1"/>
</dbReference>
<evidence type="ECO:0000259" key="17">
    <source>
        <dbReference type="Pfam" id="PF22461"/>
    </source>
</evidence>
<dbReference type="AlphaFoldDB" id="A0A9X1B7B3"/>
<evidence type="ECO:0000256" key="12">
    <source>
        <dbReference type="ARBA" id="ARBA00023139"/>
    </source>
</evidence>
<dbReference type="InterPro" id="IPR049712">
    <property type="entry name" value="Poly_export"/>
</dbReference>
<accession>A0A9X1B7B3</accession>
<gene>
    <name evidence="18" type="ORF">CKO25_03135</name>
</gene>
<keyword evidence="12" id="KW-0564">Palmitate</keyword>
<dbReference type="Proteomes" id="UP001138802">
    <property type="component" value="Unassembled WGS sequence"/>
</dbReference>
<dbReference type="GO" id="GO:0009279">
    <property type="term" value="C:cell outer membrane"/>
    <property type="evidence" value="ECO:0007669"/>
    <property type="project" value="UniProtKB-SubCell"/>
</dbReference>
<dbReference type="Gene3D" id="3.10.560.10">
    <property type="entry name" value="Outer membrane lipoprotein wza domain like"/>
    <property type="match status" value="2"/>
</dbReference>
<evidence type="ECO:0000313" key="18">
    <source>
        <dbReference type="EMBL" id="MBK1643669.1"/>
    </source>
</evidence>
<keyword evidence="5" id="KW-0762">Sugar transport</keyword>
<evidence type="ECO:0000259" key="15">
    <source>
        <dbReference type="Pfam" id="PF02563"/>
    </source>
</evidence>
<keyword evidence="14" id="KW-0449">Lipoprotein</keyword>
<evidence type="ECO:0000256" key="2">
    <source>
        <dbReference type="ARBA" id="ARBA00009450"/>
    </source>
</evidence>
<dbReference type="GO" id="GO:0015159">
    <property type="term" value="F:polysaccharide transmembrane transporter activity"/>
    <property type="evidence" value="ECO:0007669"/>
    <property type="project" value="InterPro"/>
</dbReference>
<evidence type="ECO:0000313" key="19">
    <source>
        <dbReference type="Proteomes" id="UP001138802"/>
    </source>
</evidence>
<evidence type="ECO:0000256" key="1">
    <source>
        <dbReference type="ARBA" id="ARBA00004571"/>
    </source>
</evidence>
<feature type="domain" description="Soluble ligand binding" evidence="16">
    <location>
        <begin position="223"/>
        <end position="267"/>
    </location>
</feature>
<dbReference type="Pfam" id="PF10531">
    <property type="entry name" value="SLBB"/>
    <property type="match status" value="1"/>
</dbReference>
<feature type="domain" description="Polysaccharide export protein N-terminal" evidence="15">
    <location>
        <begin position="59"/>
        <end position="130"/>
    </location>
</feature>
<sequence>MWRISGCALLATAVLSGCGTWERVPRATPDAAAAFEVPERRIEATSFELLKQFEEAGEPLYRLGPGDEIVVDIAARPEISGSHLVGPDGFITVPFAGPVLIGDLTREQAADQVLAALEPYYFDLSVTVGIMRYGSNRIVVLGRVENPGVLQFDSPPNLLETLAQAGGLPLLRPEQLLTRCAIIRGDAILWVDLARLLTGDLSLNIRLQRNDIVYIPDSTDTPVYVLGEVQSPGVYRLTPQMSFLDALSQAGGPTRDANLNRIHVIRPADRVNFSFSFMQILQPDPSLNVALKEGDIVYVARSGVSQIGYILDNFNPFSTLLLINQLLAVNED</sequence>
<keyword evidence="7" id="KW-0732">Signal</keyword>
<evidence type="ECO:0000256" key="11">
    <source>
        <dbReference type="ARBA" id="ARBA00023136"/>
    </source>
</evidence>
<keyword evidence="9" id="KW-0406">Ion transport</keyword>
<evidence type="ECO:0000256" key="7">
    <source>
        <dbReference type="ARBA" id="ARBA00022729"/>
    </source>
</evidence>
<keyword evidence="11" id="KW-0472">Membrane</keyword>
<evidence type="ECO:0000256" key="13">
    <source>
        <dbReference type="ARBA" id="ARBA00023237"/>
    </source>
</evidence>
<proteinExistence type="inferred from homology"/>
<reference evidence="18 19" key="1">
    <citation type="journal article" date="2020" name="Microorganisms">
        <title>Osmotic Adaptation and Compatible Solute Biosynthesis of Phototrophic Bacteria as Revealed from Genome Analyses.</title>
        <authorList>
            <person name="Imhoff J.F."/>
            <person name="Rahn T."/>
            <person name="Kunzel S."/>
            <person name="Keller A."/>
            <person name="Neulinger S.C."/>
        </authorList>
    </citation>
    <scope>NUCLEOTIDE SEQUENCE [LARGE SCALE GENOMIC DNA]</scope>
    <source>
        <strain evidence="18 19">DSM 21303</strain>
    </source>
</reference>
<name>A0A9X1B7B3_9GAMM</name>
<evidence type="ECO:0000256" key="14">
    <source>
        <dbReference type="ARBA" id="ARBA00023288"/>
    </source>
</evidence>
<evidence type="ECO:0000256" key="4">
    <source>
        <dbReference type="ARBA" id="ARBA00022452"/>
    </source>
</evidence>
<keyword evidence="6" id="KW-0812">Transmembrane</keyword>
<dbReference type="GO" id="GO:0046930">
    <property type="term" value="C:pore complex"/>
    <property type="evidence" value="ECO:0007669"/>
    <property type="project" value="UniProtKB-KW"/>
</dbReference>
<comment type="subcellular location">
    <subcellularLocation>
        <location evidence="1">Cell outer membrane</location>
        <topology evidence="1">Multi-pass membrane protein</topology>
    </subcellularLocation>
</comment>
<evidence type="ECO:0000256" key="10">
    <source>
        <dbReference type="ARBA" id="ARBA00023114"/>
    </source>
</evidence>
<dbReference type="Pfam" id="PF22461">
    <property type="entry name" value="SLBB_2"/>
    <property type="match status" value="1"/>
</dbReference>
<dbReference type="InterPro" id="IPR019554">
    <property type="entry name" value="Soluble_ligand-bd"/>
</dbReference>
<dbReference type="GO" id="GO:0006811">
    <property type="term" value="P:monoatomic ion transport"/>
    <property type="evidence" value="ECO:0007669"/>
    <property type="project" value="UniProtKB-KW"/>
</dbReference>
<evidence type="ECO:0000256" key="8">
    <source>
        <dbReference type="ARBA" id="ARBA00023047"/>
    </source>
</evidence>
<protein>
    <submittedName>
        <fullName evidence="18">Capsule biosynthesis protein CapA</fullName>
    </submittedName>
</protein>
<organism evidence="18 19">
    <name type="scientific">Thiocapsa imhoffii</name>
    <dbReference type="NCBI Taxonomy" id="382777"/>
    <lineage>
        <taxon>Bacteria</taxon>
        <taxon>Pseudomonadati</taxon>
        <taxon>Pseudomonadota</taxon>
        <taxon>Gammaproteobacteria</taxon>
        <taxon>Chromatiales</taxon>
        <taxon>Chromatiaceae</taxon>
        <taxon>Thiocapsa</taxon>
    </lineage>
</organism>
<dbReference type="Gene3D" id="3.30.1950.10">
    <property type="entry name" value="wza like domain"/>
    <property type="match status" value="1"/>
</dbReference>
<dbReference type="InterPro" id="IPR054765">
    <property type="entry name" value="SLBB_dom"/>
</dbReference>
<keyword evidence="10" id="KW-0626">Porin</keyword>
<comment type="caution">
    <text evidence="18">The sequence shown here is derived from an EMBL/GenBank/DDBJ whole genome shotgun (WGS) entry which is preliminary data.</text>
</comment>
<keyword evidence="8" id="KW-0625">Polysaccharide transport</keyword>
<dbReference type="RefSeq" id="WP_200386476.1">
    <property type="nucleotide sequence ID" value="NZ_NRSD01000002.1"/>
</dbReference>
<keyword evidence="13" id="KW-0998">Cell outer membrane</keyword>
<evidence type="ECO:0000256" key="9">
    <source>
        <dbReference type="ARBA" id="ARBA00023065"/>
    </source>
</evidence>
<dbReference type="PANTHER" id="PTHR33619:SF3">
    <property type="entry name" value="POLYSACCHARIDE EXPORT PROTEIN GFCE-RELATED"/>
    <property type="match status" value="1"/>
</dbReference>
<dbReference type="PANTHER" id="PTHR33619">
    <property type="entry name" value="POLYSACCHARIDE EXPORT PROTEIN GFCE-RELATED"/>
    <property type="match status" value="1"/>
</dbReference>
<dbReference type="InterPro" id="IPR003715">
    <property type="entry name" value="Poly_export_N"/>
</dbReference>
<keyword evidence="4" id="KW-1134">Transmembrane beta strand</keyword>
<evidence type="ECO:0000256" key="6">
    <source>
        <dbReference type="ARBA" id="ARBA00022692"/>
    </source>
</evidence>
<evidence type="ECO:0000256" key="3">
    <source>
        <dbReference type="ARBA" id="ARBA00022448"/>
    </source>
</evidence>